<dbReference type="SMART" id="SM00710">
    <property type="entry name" value="PbH1"/>
    <property type="match status" value="8"/>
</dbReference>
<keyword evidence="2" id="KW-0732">Signal</keyword>
<dbReference type="OrthoDB" id="9767990at2"/>
<dbReference type="EMBL" id="OBEL01000001">
    <property type="protein sequence ID" value="SNZ07186.1"/>
    <property type="molecule type" value="Genomic_DNA"/>
</dbReference>
<dbReference type="InterPro" id="IPR012334">
    <property type="entry name" value="Pectin_lyas_fold"/>
</dbReference>
<dbReference type="AlphaFoldDB" id="A0A285NH25"/>
<keyword evidence="5" id="KW-1185">Reference proteome</keyword>
<evidence type="ECO:0000313" key="4">
    <source>
        <dbReference type="EMBL" id="SNZ07186.1"/>
    </source>
</evidence>
<feature type="domain" description="Periplasmic copper-binding protein NosD beta helix" evidence="3">
    <location>
        <begin position="162"/>
        <end position="344"/>
    </location>
</feature>
<reference evidence="4 5" key="1">
    <citation type="submission" date="2017-09" db="EMBL/GenBank/DDBJ databases">
        <authorList>
            <person name="Ehlers B."/>
            <person name="Leendertz F.H."/>
        </authorList>
    </citation>
    <scope>NUCLEOTIDE SEQUENCE [LARGE SCALE GENOMIC DNA]</scope>
    <source>
        <strain evidence="4 5">DSM 18289</strain>
    </source>
</reference>
<dbReference type="NCBIfam" id="TIGR03804">
    <property type="entry name" value="para_beta_helix"/>
    <property type="match status" value="2"/>
</dbReference>
<dbReference type="InterPro" id="IPR006626">
    <property type="entry name" value="PbH1"/>
</dbReference>
<dbReference type="InterPro" id="IPR011050">
    <property type="entry name" value="Pectin_lyase_fold/virulence"/>
</dbReference>
<feature type="signal peptide" evidence="2">
    <location>
        <begin position="1"/>
        <end position="35"/>
    </location>
</feature>
<evidence type="ECO:0000256" key="1">
    <source>
        <dbReference type="SAM" id="MobiDB-lite"/>
    </source>
</evidence>
<sequence>MSVRKTVQKMHNLAKIMSLFCLWIALSSASTTASASYDLQATIDAAKPGETIIPPAGIYKGNFTITNAITFDGSNGVILDAEGKGTVLLVKTTGATVQDMILRNSGRLHNELDSGIQVRGDFNILKNLTMENVLFGFDIQQSNNNIVKNNKINSRDVDLPLRGDAIRLWYSTENKILNNIITDSRDVVVWYSKNNRIAGNKIRRGRYGIHFMYSQYNLVEKNDIRNNTVGIFLMYSDGIKVLNNKIIESSGSSGMGIGFKETSDVIIAGNDVLGNSVGLYLDVSPYQPDSENLISDNNISFNGIGVQFHSDWKGNRIVHNDFASNFTQIVVRGGGSARRHLWDSNHWDSYEGFDKNKDGKGESPFDLWSYADRLWMDIMPISFFRGSPGLEALDFIERLAPFSEPKHLIRDQQPMMERIAGLDPVELKTNTIHPEPEGDFENEAETKRAEAGPAPKVVHSPPSTALQLLLKARQSQ</sequence>
<dbReference type="NCBIfam" id="TIGR04247">
    <property type="entry name" value="NosD_copper_fam"/>
    <property type="match status" value="1"/>
</dbReference>
<protein>
    <submittedName>
        <fullName evidence="4">Nitrous oxidase accessory protein</fullName>
    </submittedName>
</protein>
<dbReference type="Gene3D" id="2.160.20.10">
    <property type="entry name" value="Single-stranded right-handed beta-helix, Pectin lyase-like"/>
    <property type="match status" value="2"/>
</dbReference>
<dbReference type="InterPro" id="IPR022441">
    <property type="entry name" value="Para_beta_helix_rpt-2"/>
</dbReference>
<evidence type="ECO:0000256" key="2">
    <source>
        <dbReference type="SAM" id="SignalP"/>
    </source>
</evidence>
<dbReference type="InterPro" id="IPR026464">
    <property type="entry name" value="NosD_copper_fam"/>
</dbReference>
<feature type="region of interest" description="Disordered" evidence="1">
    <location>
        <begin position="429"/>
        <end position="463"/>
    </location>
</feature>
<feature type="chain" id="PRO_5012560805" evidence="2">
    <location>
        <begin position="36"/>
        <end position="476"/>
    </location>
</feature>
<dbReference type="Pfam" id="PF05048">
    <property type="entry name" value="NosD"/>
    <property type="match status" value="1"/>
</dbReference>
<accession>A0A285NH25</accession>
<dbReference type="SUPFAM" id="SSF51126">
    <property type="entry name" value="Pectin lyase-like"/>
    <property type="match status" value="1"/>
</dbReference>
<name>A0A285NH25_9HYPH</name>
<proteinExistence type="predicted"/>
<dbReference type="InterPro" id="IPR007742">
    <property type="entry name" value="NosD_dom"/>
</dbReference>
<evidence type="ECO:0000259" key="3">
    <source>
        <dbReference type="Pfam" id="PF05048"/>
    </source>
</evidence>
<organism evidence="4 5">
    <name type="scientific">Cohaesibacter gelatinilyticus</name>
    <dbReference type="NCBI Taxonomy" id="372072"/>
    <lineage>
        <taxon>Bacteria</taxon>
        <taxon>Pseudomonadati</taxon>
        <taxon>Pseudomonadota</taxon>
        <taxon>Alphaproteobacteria</taxon>
        <taxon>Hyphomicrobiales</taxon>
        <taxon>Cohaesibacteraceae</taxon>
    </lineage>
</organism>
<gene>
    <name evidence="4" type="ORF">SAMN06265368_0702</name>
</gene>
<dbReference type="Proteomes" id="UP000219439">
    <property type="component" value="Unassembled WGS sequence"/>
</dbReference>
<evidence type="ECO:0000313" key="5">
    <source>
        <dbReference type="Proteomes" id="UP000219439"/>
    </source>
</evidence>